<feature type="region of interest" description="Disordered" evidence="1">
    <location>
        <begin position="36"/>
        <end position="66"/>
    </location>
</feature>
<gene>
    <name evidence="2" type="ORF">MHM_01010</name>
</gene>
<sequence length="166" mass="18046">MGWLWFMLRLGLLGGGTASIVLPALVATGFKDYEGHGKKNRDTSSGGTSSNSWSNTGSALDSSKTKSIGDNATRIGKGYGISVGRIPWKTKITGKLDNKCKNGSSSAGTITLGSDRWNVGRKDWKTNKNLFGEVQFECQNKKGTLFLKWEGNSKKQGWYGRVAFNK</sequence>
<protein>
    <submittedName>
        <fullName evidence="2">Uncharacterized protein</fullName>
    </submittedName>
</protein>
<feature type="compositionally biased region" description="Low complexity" evidence="1">
    <location>
        <begin position="43"/>
        <end position="58"/>
    </location>
</feature>
<accession>G8C2S1</accession>
<proteinExistence type="predicted"/>
<evidence type="ECO:0000256" key="1">
    <source>
        <dbReference type="SAM" id="MobiDB-lite"/>
    </source>
</evidence>
<evidence type="ECO:0000313" key="2">
    <source>
        <dbReference type="EMBL" id="CCE66619.1"/>
    </source>
</evidence>
<reference evidence="2" key="2">
    <citation type="submission" date="2011-11" db="EMBL/GenBank/DDBJ databases">
        <authorList>
            <person name="Barker E."/>
        </authorList>
    </citation>
    <scope>NUCLEOTIDE SEQUENCE</scope>
    <source>
        <strain evidence="2">Birmingham 1</strain>
    </source>
</reference>
<organism evidence="2">
    <name type="scientific">Candidatus Mycoplasma haematominutum 'Birmingham 1'</name>
    <dbReference type="NCBI Taxonomy" id="1116213"/>
    <lineage>
        <taxon>Bacteria</taxon>
        <taxon>Bacillati</taxon>
        <taxon>Mycoplasmatota</taxon>
        <taxon>Mollicutes</taxon>
        <taxon>Mycoplasmataceae</taxon>
        <taxon>Mycoplasma</taxon>
    </lineage>
</organism>
<name>G8C2S1_9MOLU</name>
<dbReference type="PATRIC" id="fig|1116213.3.peg.110"/>
<dbReference type="EMBL" id="HE613254">
    <property type="protein sequence ID" value="CCE66619.1"/>
    <property type="molecule type" value="Genomic_DNA"/>
</dbReference>
<dbReference type="HOGENOM" id="CLU_1709887_0_0_14"/>
<dbReference type="KEGG" id="mhb:MHM_01010"/>
<dbReference type="AlphaFoldDB" id="G8C2S1"/>
<reference evidence="2" key="1">
    <citation type="submission" date="2011-11" db="EMBL/GenBank/DDBJ databases">
        <title>Complete genome sequence of Candidatus Mycoplasma haemominutum.</title>
        <authorList>
            <person name="Barker E.N."/>
            <person name="Darby A.C."/>
            <person name="Helps C.R."/>
            <person name="Peters I.R."/>
            <person name="Hughes M.A."/>
            <person name="Radford A.D."/>
            <person name="Novacco M."/>
            <person name="Boretti F."/>
            <person name="Hofmann-Lehmann R."/>
            <person name="Tasker S."/>
        </authorList>
    </citation>
    <scope>NUCLEOTIDE SEQUENCE</scope>
    <source>
        <strain evidence="2">Birmingham 1</strain>
    </source>
</reference>